<protein>
    <submittedName>
        <fullName evidence="1">Uncharacterized protein</fullName>
    </submittedName>
</protein>
<gene>
    <name evidence="1" type="ORF">SAG0055_02545</name>
</gene>
<dbReference type="AlphaFoldDB" id="A0AAV3JKM9"/>
<proteinExistence type="predicted"/>
<sequence length="201" mass="24128">MMTEFNHYYTNHIAEKIELDTLTIIDYYDPKKGYEYNLRFIFDKKNSSLAITGDFGELTARNFHNMGDWIKFYSHYTGNLEYFLEKVTSSSRPVHFYDEEKAKDLILRNFFEVDKEDDLIDDDWWIFNNLFKEFDYNKGFNHIPSEFIERFEADFEEHEIYKFLNTAGQYVNGVFRLYLDAYSRAYTYLTKGDGNGTTQNV</sequence>
<name>A0AAV3JKM9_STRAG</name>
<accession>A0AAV3JKM9</accession>
<reference evidence="1 2" key="1">
    <citation type="submission" date="2012-10" db="EMBL/GenBank/DDBJ databases">
        <authorList>
            <person name="Zadoks R.N."/>
            <person name="Moroni P."/>
            <person name="Richards V.P."/>
            <person name="Durkin S.A.S."/>
            <person name="Kim M."/>
            <person name="Pavinski Bitar P.D."/>
            <person name="Stanhope M.J."/>
            <person name="Town C.D."/>
            <person name="Venter J.C."/>
        </authorList>
    </citation>
    <scope>NUCLEOTIDE SEQUENCE [LARGE SCALE GENOMIC DNA]</scope>
    <source>
        <strain evidence="1 2">CCUG 29376</strain>
    </source>
</reference>
<evidence type="ECO:0000313" key="2">
    <source>
        <dbReference type="Proteomes" id="UP000015267"/>
    </source>
</evidence>
<comment type="caution">
    <text evidence="1">The sequence shown here is derived from an EMBL/GenBank/DDBJ whole genome shotgun (WGS) entry which is preliminary data.</text>
</comment>
<evidence type="ECO:0000313" key="1">
    <source>
        <dbReference type="EMBL" id="EPW15420.1"/>
    </source>
</evidence>
<dbReference type="RefSeq" id="WP_000988139.1">
    <property type="nucleotide sequence ID" value="NZ_ANDB01000022.1"/>
</dbReference>
<dbReference type="EMBL" id="ANDB01000022">
    <property type="protein sequence ID" value="EPW15420.1"/>
    <property type="molecule type" value="Genomic_DNA"/>
</dbReference>
<organism evidence="1 2">
    <name type="scientific">Streptococcus agalactiae CCUG 29376</name>
    <dbReference type="NCBI Taxonomy" id="1105255"/>
    <lineage>
        <taxon>Bacteria</taxon>
        <taxon>Bacillati</taxon>
        <taxon>Bacillota</taxon>
        <taxon>Bacilli</taxon>
        <taxon>Lactobacillales</taxon>
        <taxon>Streptococcaceae</taxon>
        <taxon>Streptococcus</taxon>
    </lineage>
</organism>
<dbReference type="Proteomes" id="UP000015267">
    <property type="component" value="Unassembled WGS sequence"/>
</dbReference>